<gene>
    <name evidence="1" type="ORF">MM415A01297_0008</name>
</gene>
<dbReference type="AlphaFoldDB" id="A0A6M3K6V8"/>
<dbReference type="EMBL" id="MT142286">
    <property type="protein sequence ID" value="QJA77507.1"/>
    <property type="molecule type" value="Genomic_DNA"/>
</dbReference>
<proteinExistence type="predicted"/>
<sequence>MKISKKEDRQGWGPLAATEKHTTTVDTSLLYHMSPPRAKDHFESLYLQAQRFAACARDNWRGAIRVQDAIATRRFFTLAMKHHAIADHLAGLLADWSG</sequence>
<organism evidence="1">
    <name type="scientific">viral metagenome</name>
    <dbReference type="NCBI Taxonomy" id="1070528"/>
    <lineage>
        <taxon>unclassified sequences</taxon>
        <taxon>metagenomes</taxon>
        <taxon>organismal metagenomes</taxon>
    </lineage>
</organism>
<protein>
    <submittedName>
        <fullName evidence="1">Uncharacterized protein</fullName>
    </submittedName>
</protein>
<name>A0A6M3K6V8_9ZZZZ</name>
<accession>A0A6M3K6V8</accession>
<reference evidence="1" key="1">
    <citation type="submission" date="2020-03" db="EMBL/GenBank/DDBJ databases">
        <title>The deep terrestrial virosphere.</title>
        <authorList>
            <person name="Holmfeldt K."/>
            <person name="Nilsson E."/>
            <person name="Simone D."/>
            <person name="Lopez-Fernandez M."/>
            <person name="Wu X."/>
            <person name="de Brujin I."/>
            <person name="Lundin D."/>
            <person name="Andersson A."/>
            <person name="Bertilsson S."/>
            <person name="Dopson M."/>
        </authorList>
    </citation>
    <scope>NUCLEOTIDE SEQUENCE</scope>
    <source>
        <strain evidence="1">MM415A01297</strain>
    </source>
</reference>
<evidence type="ECO:0000313" key="1">
    <source>
        <dbReference type="EMBL" id="QJA77507.1"/>
    </source>
</evidence>